<reference evidence="1 2" key="1">
    <citation type="submission" date="2019-01" db="EMBL/GenBank/DDBJ databases">
        <authorList>
            <consortium name="Pathogen Informatics"/>
        </authorList>
    </citation>
    <scope>NUCLEOTIDE SEQUENCE [LARGE SCALE GENOMIC DNA]</scope>
    <source>
        <strain evidence="1 2">NCTC10181</strain>
    </source>
</reference>
<organism evidence="1 2">
    <name type="scientific">Mycoplasmopsis citelli</name>
    <dbReference type="NCBI Taxonomy" id="171281"/>
    <lineage>
        <taxon>Bacteria</taxon>
        <taxon>Bacillati</taxon>
        <taxon>Mycoplasmatota</taxon>
        <taxon>Mycoplasmoidales</taxon>
        <taxon>Metamycoplasmataceae</taxon>
        <taxon>Mycoplasmopsis</taxon>
    </lineage>
</organism>
<sequence length="107" mass="12556">MILANHLKYLNEQIILISTTNEYPKLPKLLVENFDVIIDFSQYSREELQLIAQNYFKKYTQDFEVLNLSFKLFEKIISKVEQLPFPGQLKKIIKNSLALSADTPNNF</sequence>
<dbReference type="EMBL" id="LR215036">
    <property type="protein sequence ID" value="VEU74822.1"/>
    <property type="molecule type" value="Genomic_DNA"/>
</dbReference>
<gene>
    <name evidence="1" type="ORF">NCTC10181_00684</name>
</gene>
<name>A0A449B2K3_9BACT</name>
<keyword evidence="2" id="KW-1185">Reference proteome</keyword>
<accession>A0A449B2K3</accession>
<dbReference type="SUPFAM" id="SSF52540">
    <property type="entry name" value="P-loop containing nucleoside triphosphate hydrolases"/>
    <property type="match status" value="1"/>
</dbReference>
<dbReference type="KEGG" id="mcit:NCTC10181_00684"/>
<evidence type="ECO:0000313" key="1">
    <source>
        <dbReference type="EMBL" id="VEU74822.1"/>
    </source>
</evidence>
<proteinExistence type="predicted"/>
<evidence type="ECO:0000313" key="2">
    <source>
        <dbReference type="Proteomes" id="UP000290985"/>
    </source>
</evidence>
<dbReference type="Proteomes" id="UP000290985">
    <property type="component" value="Chromosome"/>
</dbReference>
<protein>
    <submittedName>
        <fullName evidence="1">ATPase AAA</fullName>
    </submittedName>
</protein>
<dbReference type="AlphaFoldDB" id="A0A449B2K3"/>
<dbReference type="InterPro" id="IPR027417">
    <property type="entry name" value="P-loop_NTPase"/>
</dbReference>